<dbReference type="PANTHER" id="PTHR23300:SF0">
    <property type="entry name" value="METHANETHIOL OXIDASE"/>
    <property type="match status" value="1"/>
</dbReference>
<name>A0A3P7MRQ1_CYLGO</name>
<dbReference type="EMBL" id="UYRV01111104">
    <property type="protein sequence ID" value="VDN26503.1"/>
    <property type="molecule type" value="Genomic_DNA"/>
</dbReference>
<evidence type="ECO:0000256" key="1">
    <source>
        <dbReference type="ARBA" id="ARBA00005606"/>
    </source>
</evidence>
<sequence>MTCKNRKCCGPGYASPAEAMKAPKEKVLFVTCPHADGSGNDMLAAIDVDPDSETFCQVRSCPKLYFHTMVMKYTIAGGMLARRAMTNRQRDVISKHFRTHIILPCLNSDRIYIVNVEDEKNIRIDKVRGSKRLFQTFFADYRFSQIYIFAYKKDAYS</sequence>
<dbReference type="OrthoDB" id="10252446at2759"/>
<evidence type="ECO:0000313" key="4">
    <source>
        <dbReference type="Proteomes" id="UP000271889"/>
    </source>
</evidence>
<evidence type="ECO:0000313" key="3">
    <source>
        <dbReference type="EMBL" id="VDN26503.1"/>
    </source>
</evidence>
<dbReference type="Pfam" id="PF05694">
    <property type="entry name" value="SBP56"/>
    <property type="match status" value="1"/>
</dbReference>
<dbReference type="Proteomes" id="UP000271889">
    <property type="component" value="Unassembled WGS sequence"/>
</dbReference>
<organism evidence="3 4">
    <name type="scientific">Cylicostephanus goldi</name>
    <name type="common">Nematode worm</name>
    <dbReference type="NCBI Taxonomy" id="71465"/>
    <lineage>
        <taxon>Eukaryota</taxon>
        <taxon>Metazoa</taxon>
        <taxon>Ecdysozoa</taxon>
        <taxon>Nematoda</taxon>
        <taxon>Chromadorea</taxon>
        <taxon>Rhabditida</taxon>
        <taxon>Rhabditina</taxon>
        <taxon>Rhabditomorpha</taxon>
        <taxon>Strongyloidea</taxon>
        <taxon>Strongylidae</taxon>
        <taxon>Cylicostephanus</taxon>
    </lineage>
</organism>
<dbReference type="PANTHER" id="PTHR23300">
    <property type="entry name" value="METHANETHIOL OXIDASE"/>
    <property type="match status" value="1"/>
</dbReference>
<keyword evidence="2" id="KW-0711">Selenium</keyword>
<keyword evidence="4" id="KW-1185">Reference proteome</keyword>
<reference evidence="3 4" key="1">
    <citation type="submission" date="2018-11" db="EMBL/GenBank/DDBJ databases">
        <authorList>
            <consortium name="Pathogen Informatics"/>
        </authorList>
    </citation>
    <scope>NUCLEOTIDE SEQUENCE [LARGE SCALE GENOMIC DNA]</scope>
</reference>
<dbReference type="InterPro" id="IPR008826">
    <property type="entry name" value="Se-bd"/>
</dbReference>
<proteinExistence type="inferred from homology"/>
<accession>A0A3P7MRQ1</accession>
<gene>
    <name evidence="3" type="ORF">CGOC_LOCUS10407</name>
</gene>
<protein>
    <submittedName>
        <fullName evidence="3">Uncharacterized protein</fullName>
    </submittedName>
</protein>
<dbReference type="AlphaFoldDB" id="A0A3P7MRQ1"/>
<evidence type="ECO:0000256" key="2">
    <source>
        <dbReference type="ARBA" id="ARBA00023266"/>
    </source>
</evidence>
<comment type="similarity">
    <text evidence="1">Belongs to the selenium-binding protein family.</text>
</comment>
<dbReference type="GO" id="GO:0008430">
    <property type="term" value="F:selenium binding"/>
    <property type="evidence" value="ECO:0007669"/>
    <property type="project" value="InterPro"/>
</dbReference>